<dbReference type="InterPro" id="IPR036047">
    <property type="entry name" value="F-box-like_dom_sf"/>
</dbReference>
<evidence type="ECO:0000313" key="6">
    <source>
        <dbReference type="Proteomes" id="UP001056384"/>
    </source>
</evidence>
<dbReference type="EMBL" id="CP099419">
    <property type="protein sequence ID" value="USW49355.1"/>
    <property type="molecule type" value="Genomic_DNA"/>
</dbReference>
<protein>
    <submittedName>
        <fullName evidence="5">Regulator of chromosome condensation 1/beta-lactamase-inhibitor protein II</fullName>
    </submittedName>
</protein>
<feature type="region of interest" description="Disordered" evidence="3">
    <location>
        <begin position="607"/>
        <end position="642"/>
    </location>
</feature>
<keyword evidence="6" id="KW-1185">Reference proteome</keyword>
<evidence type="ECO:0000256" key="3">
    <source>
        <dbReference type="SAM" id="MobiDB-lite"/>
    </source>
</evidence>
<name>A0A9Q9AHU9_9PEZI</name>
<evidence type="ECO:0000259" key="4">
    <source>
        <dbReference type="PROSITE" id="PS50181"/>
    </source>
</evidence>
<feature type="domain" description="F-box" evidence="4">
    <location>
        <begin position="7"/>
        <end position="55"/>
    </location>
</feature>
<dbReference type="InterPro" id="IPR000408">
    <property type="entry name" value="Reg_chr_condens"/>
</dbReference>
<evidence type="ECO:0000313" key="5">
    <source>
        <dbReference type="EMBL" id="USW49355.1"/>
    </source>
</evidence>
<proteinExistence type="predicted"/>
<dbReference type="PANTHER" id="PTHR22870:SF408">
    <property type="entry name" value="OS09G0560450 PROTEIN"/>
    <property type="match status" value="1"/>
</dbReference>
<reference evidence="5" key="1">
    <citation type="submission" date="2022-06" db="EMBL/GenBank/DDBJ databases">
        <title>Complete genome sequences of two strains of the flax pathogen Septoria linicola.</title>
        <authorList>
            <person name="Lapalu N."/>
            <person name="Simon A."/>
            <person name="Demenou B."/>
            <person name="Paumier D."/>
            <person name="Guillot M.-P."/>
            <person name="Gout L."/>
            <person name="Valade R."/>
        </authorList>
    </citation>
    <scope>NUCLEOTIDE SEQUENCE</scope>
    <source>
        <strain evidence="5">SE15195</strain>
    </source>
</reference>
<gene>
    <name evidence="5" type="ORF">Slin15195_G026740</name>
</gene>
<keyword evidence="1" id="KW-0677">Repeat</keyword>
<dbReference type="PROSITE" id="PS50181">
    <property type="entry name" value="FBOX"/>
    <property type="match status" value="1"/>
</dbReference>
<evidence type="ECO:0000256" key="1">
    <source>
        <dbReference type="ARBA" id="ARBA00022737"/>
    </source>
</evidence>
<dbReference type="Proteomes" id="UP001056384">
    <property type="component" value="Chromosome 2"/>
</dbReference>
<dbReference type="InterPro" id="IPR051210">
    <property type="entry name" value="Ub_ligase/GEF_domain"/>
</dbReference>
<dbReference type="AlphaFoldDB" id="A0A9Q9AHU9"/>
<sequence length="750" mass="82518">MASEPAPTTLLDLPLDLLVLIFPYLDARSFLAFTSTCRTLHNPDYVHDSAYWSALVRRDFRVPNQPVVANDGRRWQKLYKRLRTQSKAFTWGNNEKGCLGHAINEQDARPVAIRGRGGLIRLHHGRRRRNAAWPGEMQALDGLGVISDMQCGGWSTTLLTAKGALYTVGVLDGLYTSRRAPYVQQARSTPTPLSFPPGFPQPKDRHDPATAVRQFSSGRAHVLALSDSGRIWSWQNSDHPGLHVKFVHHETKIDGSEHGRGVVTKVVAGWNKSAALIEGSGIVLWEPLQLEPDEHDVADAALVLETQTVPNTGVTHGDDEASTVGEVLNFILLEDTIIFNTSQGKVFAALISWTAQSQTIFPPVELSVPVTVATSSDASWITDVQGSFRNFAIFTKSGAVLTSTQDAIMPIVQGSTGEWQPFKRIPALQNQQVISLAFGDYHFHALHAPGHITSYGYEPQACGALGLGGFGVPEGRLRGIRNQGIGGDGHLVPQAYTQGRRIWFEEEKRKWVQFLTSGGADQQEAADRVRLAIGSPNIIAQGEVSEWIEQEGRDWETKFGVSKTHGEDDGLGAYFALSVTAAGWHSGALVLVNESMAENMRSAVEIPDKPLDAEIPDEVEAGPSHTSGDRTLAPLDDEDRPARTWTETATDLGRYFLGLAPYNVSSAAYDPNAPHLRHAPAATASATNSARHQLPQELHYGASPREGYRYRWANDHFPRLRLSNGTEMPGEVAFDEWRYGRPEWNMTWDD</sequence>
<dbReference type="SUPFAM" id="SSF50985">
    <property type="entry name" value="RCC1/BLIP-II"/>
    <property type="match status" value="1"/>
</dbReference>
<dbReference type="InterPro" id="IPR009091">
    <property type="entry name" value="RCC1/BLIP-II"/>
</dbReference>
<dbReference type="Gene3D" id="2.130.10.30">
    <property type="entry name" value="Regulator of chromosome condensation 1/beta-lactamase-inhibitor protein II"/>
    <property type="match status" value="1"/>
</dbReference>
<dbReference type="PANTHER" id="PTHR22870">
    <property type="entry name" value="REGULATOR OF CHROMOSOME CONDENSATION"/>
    <property type="match status" value="1"/>
</dbReference>
<dbReference type="InterPro" id="IPR001810">
    <property type="entry name" value="F-box_dom"/>
</dbReference>
<organism evidence="5 6">
    <name type="scientific">Septoria linicola</name>
    <dbReference type="NCBI Taxonomy" id="215465"/>
    <lineage>
        <taxon>Eukaryota</taxon>
        <taxon>Fungi</taxon>
        <taxon>Dikarya</taxon>
        <taxon>Ascomycota</taxon>
        <taxon>Pezizomycotina</taxon>
        <taxon>Dothideomycetes</taxon>
        <taxon>Dothideomycetidae</taxon>
        <taxon>Mycosphaerellales</taxon>
        <taxon>Mycosphaerellaceae</taxon>
        <taxon>Septoria</taxon>
    </lineage>
</organism>
<feature type="repeat" description="RCC1" evidence="2">
    <location>
        <begin position="86"/>
        <end position="162"/>
    </location>
</feature>
<dbReference type="SUPFAM" id="SSF81383">
    <property type="entry name" value="F-box domain"/>
    <property type="match status" value="1"/>
</dbReference>
<evidence type="ECO:0000256" key="2">
    <source>
        <dbReference type="PROSITE-ProRule" id="PRU00235"/>
    </source>
</evidence>
<dbReference type="PROSITE" id="PS50012">
    <property type="entry name" value="RCC1_3"/>
    <property type="match status" value="1"/>
</dbReference>
<dbReference type="Gene3D" id="1.20.1280.50">
    <property type="match status" value="1"/>
</dbReference>
<accession>A0A9Q9AHU9</accession>